<evidence type="ECO:0000313" key="1">
    <source>
        <dbReference type="EMBL" id="KAA6361558.1"/>
    </source>
</evidence>
<proteinExistence type="predicted"/>
<sequence length="94" mass="10524">MIAVGQAQNLETIAKHQEKMSSPIVALPILLRAEIERTNVPTLETKPEIERTDTSDIAFMIDSLSLVDRPDSDYMNLFSQKLVSIIESQPAQIQ</sequence>
<evidence type="ECO:0000313" key="2">
    <source>
        <dbReference type="Proteomes" id="UP000324800"/>
    </source>
</evidence>
<gene>
    <name evidence="1" type="ORF">EZS28_042915</name>
</gene>
<dbReference type="AlphaFoldDB" id="A0A5J4TTL2"/>
<dbReference type="Proteomes" id="UP000324800">
    <property type="component" value="Unassembled WGS sequence"/>
</dbReference>
<name>A0A5J4TTL2_9EUKA</name>
<dbReference type="EMBL" id="SNRW01025379">
    <property type="protein sequence ID" value="KAA6361558.1"/>
    <property type="molecule type" value="Genomic_DNA"/>
</dbReference>
<accession>A0A5J4TTL2</accession>
<comment type="caution">
    <text evidence="1">The sequence shown here is derived from an EMBL/GenBank/DDBJ whole genome shotgun (WGS) entry which is preliminary data.</text>
</comment>
<reference evidence="1 2" key="1">
    <citation type="submission" date="2019-03" db="EMBL/GenBank/DDBJ databases">
        <title>Single cell metagenomics reveals metabolic interactions within the superorganism composed of flagellate Streblomastix strix and complex community of Bacteroidetes bacteria on its surface.</title>
        <authorList>
            <person name="Treitli S.C."/>
            <person name="Kolisko M."/>
            <person name="Husnik F."/>
            <person name="Keeling P."/>
            <person name="Hampl V."/>
        </authorList>
    </citation>
    <scope>NUCLEOTIDE SEQUENCE [LARGE SCALE GENOMIC DNA]</scope>
    <source>
        <strain evidence="1">ST1C</strain>
    </source>
</reference>
<feature type="non-terminal residue" evidence="1">
    <location>
        <position position="94"/>
    </location>
</feature>
<protein>
    <submittedName>
        <fullName evidence="1">Uncharacterized protein</fullName>
    </submittedName>
</protein>
<organism evidence="1 2">
    <name type="scientific">Streblomastix strix</name>
    <dbReference type="NCBI Taxonomy" id="222440"/>
    <lineage>
        <taxon>Eukaryota</taxon>
        <taxon>Metamonada</taxon>
        <taxon>Preaxostyla</taxon>
        <taxon>Oxymonadida</taxon>
        <taxon>Streblomastigidae</taxon>
        <taxon>Streblomastix</taxon>
    </lineage>
</organism>